<accession>A0A2G9UWT6</accession>
<dbReference type="PANTHER" id="PTHR23086">
    <property type="entry name" value="PHOSPHATIDYLINOSITOL-4-PHOSPHATE 5-KINASE"/>
    <property type="match status" value="1"/>
</dbReference>
<dbReference type="Pfam" id="PF01504">
    <property type="entry name" value="PIP5K"/>
    <property type="match status" value="1"/>
</dbReference>
<dbReference type="InterPro" id="IPR002498">
    <property type="entry name" value="PInositol-4-P-4/5-kinase_core"/>
</dbReference>
<evidence type="ECO:0000313" key="5">
    <source>
        <dbReference type="Proteomes" id="UP000230423"/>
    </source>
</evidence>
<dbReference type="EMBL" id="KZ345230">
    <property type="protein sequence ID" value="PIO74729.1"/>
    <property type="molecule type" value="Genomic_DNA"/>
</dbReference>
<dbReference type="GO" id="GO:0016308">
    <property type="term" value="F:1-phosphatidylinositol-4-phosphate 5-kinase activity"/>
    <property type="evidence" value="ECO:0007669"/>
    <property type="project" value="TreeGrafter"/>
</dbReference>
<reference evidence="4 5" key="1">
    <citation type="submission" date="2015-09" db="EMBL/GenBank/DDBJ databases">
        <title>Draft genome of the parasitic nematode Teladorsagia circumcincta isolate WARC Sus (inbred).</title>
        <authorList>
            <person name="Mitreva M."/>
        </authorList>
    </citation>
    <scope>NUCLEOTIDE SEQUENCE [LARGE SCALE GENOMIC DNA]</scope>
    <source>
        <strain evidence="4 5">S</strain>
    </source>
</reference>
<keyword evidence="1" id="KW-0067">ATP-binding</keyword>
<dbReference type="OrthoDB" id="20783at2759"/>
<dbReference type="SMART" id="SM00330">
    <property type="entry name" value="PIPKc"/>
    <property type="match status" value="1"/>
</dbReference>
<dbReference type="InterPro" id="IPR027483">
    <property type="entry name" value="PInositol-4-P-4/5-kinase_C_sf"/>
</dbReference>
<dbReference type="SUPFAM" id="SSF56104">
    <property type="entry name" value="SAICAR synthase-like"/>
    <property type="match status" value="2"/>
</dbReference>
<dbReference type="InterPro" id="IPR023610">
    <property type="entry name" value="PInositol-4/5-P-5/4-kinase"/>
</dbReference>
<feature type="region of interest" description="Disordered" evidence="2">
    <location>
        <begin position="155"/>
        <end position="181"/>
    </location>
</feature>
<dbReference type="AlphaFoldDB" id="A0A2G9UWT6"/>
<sequence length="258" mass="28954">MWGVNHTIGQLEHVPPPGLLMPDDFKAYSKVKIDNHYFNKDIMPSHYKVKEYCPNVFRNLREQFGVDSTEYLRSLTTYEPEPDQLDGSKTGASPRLFVSFDKKFVIKETRHQLLDMLASDTTWLSKMHLMDYSLLLGIHDCDRAAEELAKRPIEHVSEESGDELCPTPPESPLPSTGAFPPLSGGPDLDDEYYAIASHPDSPKKLIYFIGLVDILTYYGVKKRTATAAKTVKYGSDAENISTVKPDQVGGISPVLFIK</sequence>
<evidence type="ECO:0000256" key="2">
    <source>
        <dbReference type="SAM" id="MobiDB-lite"/>
    </source>
</evidence>
<evidence type="ECO:0000313" key="4">
    <source>
        <dbReference type="EMBL" id="PIO74729.1"/>
    </source>
</evidence>
<keyword evidence="1 4" id="KW-0418">Kinase</keyword>
<feature type="domain" description="PIPK" evidence="3">
    <location>
        <begin position="1"/>
        <end position="258"/>
    </location>
</feature>
<dbReference type="GO" id="GO:0046854">
    <property type="term" value="P:phosphatidylinositol phosphate biosynthetic process"/>
    <property type="evidence" value="ECO:0007669"/>
    <property type="project" value="TreeGrafter"/>
</dbReference>
<protein>
    <submittedName>
        <fullName evidence="4">1-phosphatidylinositol-4-phosphate 5-kinase</fullName>
    </submittedName>
</protein>
<dbReference type="Gene3D" id="3.30.800.10">
    <property type="entry name" value="Phosphatidylinositol Phosphate Kinase II Beta"/>
    <property type="match status" value="1"/>
</dbReference>
<dbReference type="Proteomes" id="UP000230423">
    <property type="component" value="Unassembled WGS sequence"/>
</dbReference>
<dbReference type="PROSITE" id="PS51455">
    <property type="entry name" value="PIPK"/>
    <property type="match status" value="1"/>
</dbReference>
<evidence type="ECO:0000259" key="3">
    <source>
        <dbReference type="PROSITE" id="PS51455"/>
    </source>
</evidence>
<evidence type="ECO:0000256" key="1">
    <source>
        <dbReference type="PROSITE-ProRule" id="PRU00781"/>
    </source>
</evidence>
<keyword evidence="1" id="KW-0547">Nucleotide-binding</keyword>
<name>A0A2G9UWT6_TELCI</name>
<proteinExistence type="predicted"/>
<dbReference type="GO" id="GO:0005886">
    <property type="term" value="C:plasma membrane"/>
    <property type="evidence" value="ECO:0007669"/>
    <property type="project" value="TreeGrafter"/>
</dbReference>
<keyword evidence="5" id="KW-1185">Reference proteome</keyword>
<organism evidence="4 5">
    <name type="scientific">Teladorsagia circumcincta</name>
    <name type="common">Brown stomach worm</name>
    <name type="synonym">Ostertagia circumcincta</name>
    <dbReference type="NCBI Taxonomy" id="45464"/>
    <lineage>
        <taxon>Eukaryota</taxon>
        <taxon>Metazoa</taxon>
        <taxon>Ecdysozoa</taxon>
        <taxon>Nematoda</taxon>
        <taxon>Chromadorea</taxon>
        <taxon>Rhabditida</taxon>
        <taxon>Rhabditina</taxon>
        <taxon>Rhabditomorpha</taxon>
        <taxon>Strongyloidea</taxon>
        <taxon>Trichostrongylidae</taxon>
        <taxon>Teladorsagia</taxon>
    </lineage>
</organism>
<keyword evidence="1" id="KW-0808">Transferase</keyword>
<dbReference type="PANTHER" id="PTHR23086:SF8">
    <property type="entry name" value="PHOSPHATIDYLINOSITOL 5-PHOSPHATE 4-KINASE, ISOFORM A"/>
    <property type="match status" value="1"/>
</dbReference>
<gene>
    <name evidence="4" type="ORF">TELCIR_03251</name>
</gene>
<dbReference type="GO" id="GO:0005524">
    <property type="term" value="F:ATP binding"/>
    <property type="evidence" value="ECO:0007669"/>
    <property type="project" value="UniProtKB-UniRule"/>
</dbReference>
<dbReference type="GO" id="GO:0016309">
    <property type="term" value="F:1-phosphatidylinositol-5-phosphate 4-kinase activity"/>
    <property type="evidence" value="ECO:0007669"/>
    <property type="project" value="TreeGrafter"/>
</dbReference>
<dbReference type="Gene3D" id="3.30.810.10">
    <property type="entry name" value="2-Layer Sandwich"/>
    <property type="match status" value="1"/>
</dbReference>
<dbReference type="InterPro" id="IPR027484">
    <property type="entry name" value="PInositol-4-P-5-kinase_N"/>
</dbReference>